<evidence type="ECO:0000259" key="20">
    <source>
        <dbReference type="PROSITE" id="PS51456"/>
    </source>
</evidence>
<evidence type="ECO:0000256" key="3">
    <source>
        <dbReference type="ARBA" id="ARBA00016187"/>
    </source>
</evidence>
<evidence type="ECO:0000259" key="21">
    <source>
        <dbReference type="PROSITE" id="PS51757"/>
    </source>
</evidence>
<dbReference type="Gene3D" id="1.10.10.820">
    <property type="match status" value="1"/>
</dbReference>
<feature type="compositionally biased region" description="Pro residues" evidence="18">
    <location>
        <begin position="1057"/>
        <end position="1070"/>
    </location>
</feature>
<proteinExistence type="inferred from homology"/>
<dbReference type="InterPro" id="IPR035535">
    <property type="entry name" value="Fungal_myosin-I_SH3"/>
</dbReference>
<feature type="region of interest" description="Actin-binding" evidence="17">
    <location>
        <begin position="592"/>
        <end position="614"/>
    </location>
</feature>
<feature type="compositionally biased region" description="Polar residues" evidence="18">
    <location>
        <begin position="1040"/>
        <end position="1053"/>
    </location>
</feature>
<feature type="region of interest" description="Disordered" evidence="18">
    <location>
        <begin position="951"/>
        <end position="1077"/>
    </location>
</feature>
<keyword evidence="11 17" id="KW-0505">Motor protein</keyword>
<comment type="subcellular location">
    <subcellularLocation>
        <location evidence="1">Cytoplasm</location>
        <location evidence="1">Cytoskeleton</location>
        <location evidence="1">Actin patch</location>
    </subcellularLocation>
</comment>
<keyword evidence="9 17" id="KW-0067">ATP-binding</keyword>
<comment type="caution">
    <text evidence="22">The sequence shown here is derived from an EMBL/GenBank/DDBJ whole genome shotgun (WGS) entry which is preliminary data.</text>
</comment>
<evidence type="ECO:0000256" key="7">
    <source>
        <dbReference type="ARBA" id="ARBA00022741"/>
    </source>
</evidence>
<dbReference type="InterPro" id="IPR054489">
    <property type="entry name" value="Myo1_CA"/>
</dbReference>
<dbReference type="PROSITE" id="PS51456">
    <property type="entry name" value="MYOSIN_MOTOR"/>
    <property type="match status" value="1"/>
</dbReference>
<dbReference type="PANTHER" id="PTHR13140">
    <property type="entry name" value="MYOSIN"/>
    <property type="match status" value="1"/>
</dbReference>
<dbReference type="InterPro" id="IPR001609">
    <property type="entry name" value="Myosin_head_motor_dom-like"/>
</dbReference>
<keyword evidence="13" id="KW-0206">Cytoskeleton</keyword>
<dbReference type="Pfam" id="PF00018">
    <property type="entry name" value="SH3_1"/>
    <property type="match status" value="1"/>
</dbReference>
<evidence type="ECO:0000256" key="9">
    <source>
        <dbReference type="ARBA" id="ARBA00022840"/>
    </source>
</evidence>
<dbReference type="CDD" id="cd11858">
    <property type="entry name" value="SH3_Myosin-I_fungi"/>
    <property type="match status" value="1"/>
</dbReference>
<evidence type="ECO:0000256" key="12">
    <source>
        <dbReference type="ARBA" id="ARBA00023203"/>
    </source>
</evidence>
<dbReference type="InterPro" id="IPR010926">
    <property type="entry name" value="Myosin_TH1"/>
</dbReference>
<evidence type="ECO:0000259" key="19">
    <source>
        <dbReference type="PROSITE" id="PS50002"/>
    </source>
</evidence>
<feature type="compositionally biased region" description="Basic and acidic residues" evidence="18">
    <location>
        <begin position="1230"/>
        <end position="1247"/>
    </location>
</feature>
<dbReference type="EMBL" id="JBBBZM010000052">
    <property type="protein sequence ID" value="KAL0636349.1"/>
    <property type="molecule type" value="Genomic_DNA"/>
</dbReference>
<evidence type="ECO:0000256" key="8">
    <source>
        <dbReference type="ARBA" id="ARBA00022801"/>
    </source>
</evidence>
<dbReference type="InterPro" id="IPR027417">
    <property type="entry name" value="P-loop_NTPase"/>
</dbReference>
<evidence type="ECO:0000256" key="11">
    <source>
        <dbReference type="ARBA" id="ARBA00023175"/>
    </source>
</evidence>
<dbReference type="Pfam" id="PF22773">
    <property type="entry name" value="Myo1_CA"/>
    <property type="match status" value="1"/>
</dbReference>
<evidence type="ECO:0000256" key="18">
    <source>
        <dbReference type="SAM" id="MobiDB-lite"/>
    </source>
</evidence>
<feature type="compositionally biased region" description="Basic residues" evidence="18">
    <location>
        <begin position="1"/>
        <end position="11"/>
    </location>
</feature>
<comment type="similarity">
    <text evidence="2 17">Belongs to the TRAFAC class myosin-kinesin ATPase superfamily. Myosin family.</text>
</comment>
<evidence type="ECO:0000256" key="15">
    <source>
        <dbReference type="ARBA" id="ARBA00032645"/>
    </source>
</evidence>
<evidence type="ECO:0000256" key="5">
    <source>
        <dbReference type="ARBA" id="ARBA00022490"/>
    </source>
</evidence>
<dbReference type="InterPro" id="IPR036072">
    <property type="entry name" value="MYSc_Myo1"/>
</dbReference>
<keyword evidence="8" id="KW-0378">Hydrolase</keyword>
<name>A0ABR3GK93_9PEZI</name>
<dbReference type="PROSITE" id="PS50002">
    <property type="entry name" value="SH3"/>
    <property type="match status" value="1"/>
</dbReference>
<accession>A0ABR3GK93</accession>
<keyword evidence="12 17" id="KW-0009">Actin-binding</keyword>
<keyword evidence="5" id="KW-0963">Cytoplasm</keyword>
<feature type="domain" description="Myosin motor" evidence="20">
    <location>
        <begin position="40"/>
        <end position="719"/>
    </location>
</feature>
<feature type="compositionally biased region" description="Pro residues" evidence="18">
    <location>
        <begin position="1135"/>
        <end position="1151"/>
    </location>
</feature>
<feature type="region of interest" description="Disordered" evidence="18">
    <location>
        <begin position="1125"/>
        <end position="1247"/>
    </location>
</feature>
<feature type="binding site" evidence="17">
    <location>
        <begin position="133"/>
        <end position="140"/>
    </location>
    <ligand>
        <name>ATP</name>
        <dbReference type="ChEBI" id="CHEBI:30616"/>
    </ligand>
</feature>
<evidence type="ECO:0000256" key="1">
    <source>
        <dbReference type="ARBA" id="ARBA00004134"/>
    </source>
</evidence>
<dbReference type="PRINTS" id="PR00193">
    <property type="entry name" value="MYOSINHEAVY"/>
</dbReference>
<feature type="region of interest" description="Disordered" evidence="18">
    <location>
        <begin position="1"/>
        <end position="29"/>
    </location>
</feature>
<evidence type="ECO:0000256" key="17">
    <source>
        <dbReference type="PROSITE-ProRule" id="PRU00782"/>
    </source>
</evidence>
<dbReference type="InterPro" id="IPR036961">
    <property type="entry name" value="Kinesin_motor_dom_sf"/>
</dbReference>
<protein>
    <recommendedName>
        <fullName evidence="3">Myosin-1</fullName>
    </recommendedName>
    <alternativeName>
        <fullName evidence="15">Class I unconventional myosin</fullName>
    </alternativeName>
    <alternativeName>
        <fullName evidence="14">Type I myosin</fullName>
    </alternativeName>
</protein>
<dbReference type="CDD" id="cd01378">
    <property type="entry name" value="MYSc_Myo1"/>
    <property type="match status" value="1"/>
</dbReference>
<evidence type="ECO:0000313" key="22">
    <source>
        <dbReference type="EMBL" id="KAL0636349.1"/>
    </source>
</evidence>
<dbReference type="PANTHER" id="PTHR13140:SF837">
    <property type="entry name" value="MYOSIN-3-RELATED"/>
    <property type="match status" value="1"/>
</dbReference>
<evidence type="ECO:0000313" key="23">
    <source>
        <dbReference type="Proteomes" id="UP001447188"/>
    </source>
</evidence>
<organism evidence="22 23">
    <name type="scientific">Discina gigas</name>
    <dbReference type="NCBI Taxonomy" id="1032678"/>
    <lineage>
        <taxon>Eukaryota</taxon>
        <taxon>Fungi</taxon>
        <taxon>Dikarya</taxon>
        <taxon>Ascomycota</taxon>
        <taxon>Pezizomycotina</taxon>
        <taxon>Pezizomycetes</taxon>
        <taxon>Pezizales</taxon>
        <taxon>Discinaceae</taxon>
        <taxon>Discina</taxon>
    </lineage>
</organism>
<dbReference type="SMART" id="SM00326">
    <property type="entry name" value="SH3"/>
    <property type="match status" value="1"/>
</dbReference>
<dbReference type="PROSITE" id="PS51757">
    <property type="entry name" value="TH1"/>
    <property type="match status" value="1"/>
</dbReference>
<keyword evidence="23" id="KW-1185">Reference proteome</keyword>
<reference evidence="22 23" key="1">
    <citation type="submission" date="2024-02" db="EMBL/GenBank/DDBJ databases">
        <title>Discinaceae phylogenomics.</title>
        <authorList>
            <person name="Dirks A.C."/>
            <person name="James T.Y."/>
        </authorList>
    </citation>
    <scope>NUCLEOTIDE SEQUENCE [LARGE SCALE GENOMIC DNA]</scope>
    <source>
        <strain evidence="22 23">ACD0624</strain>
    </source>
</reference>
<evidence type="ECO:0000256" key="14">
    <source>
        <dbReference type="ARBA" id="ARBA00029665"/>
    </source>
</evidence>
<dbReference type="SMART" id="SM00242">
    <property type="entry name" value="MYSc"/>
    <property type="match status" value="1"/>
</dbReference>
<dbReference type="Gene3D" id="1.20.120.720">
    <property type="entry name" value="Myosin VI head, motor domain, U50 subdomain"/>
    <property type="match status" value="1"/>
</dbReference>
<dbReference type="Gene3D" id="1.20.5.4820">
    <property type="match status" value="1"/>
</dbReference>
<dbReference type="InterPro" id="IPR036028">
    <property type="entry name" value="SH3-like_dom_sf"/>
</dbReference>
<evidence type="ECO:0000256" key="2">
    <source>
        <dbReference type="ARBA" id="ARBA00008314"/>
    </source>
</evidence>
<keyword evidence="4 16" id="KW-0728">SH3 domain</keyword>
<sequence length="1247" mass="137526">MAVTKRAGRKAKGADAPSGSSGGQPKVKKAVFETQKKKEVGVTDLTLISKITNEAINENLKKRFENAEIYTYIGHVLISVNPFRDLGIYTDEVLASYRGKNRLEVPPHVFAVAESAYYNMNGYKESQCIIISGESGAGKTEAAKRIMQYIAAASSTSSTTIQEIKDMVLATNPLLESFGCAKTLRNNNSSRHGKYLEIQFNERGEPVGANITNYLLEKGRVVGQIKDERNFHIFYQYTKAAPQQYRETFGIQTPDTYLYTSKSKCLDVPGIDDTAEFADTMNAMRVIGLSQEEQDNIFRMLSVVLWLGNIQFVEDEQGNGAISDSSVTDFVAYLLEVDGAAVHKALTIRMVETGRGGRRGSVYEVPLNVTQATAVRDALGKAIYNNLFEWIVNRVNLSMKTRGSVAHTIGILDIYGFEIFENNSFEQICINYVNEKLQQIFIQLTLRTEQEEYAREEITWTPIKYFDNKVVCDLIEEKRPPGVFAALNDACATAHADSGAADGTFVQRLNMLSSNPHFENRQGHFLVKHYAGDVMYTVAGMTDKNKDQLLKDLLDLVEQSGNGFLKTIFPDQIDRDSKRRPPTASDKIKVSANDLVTTLMKSQPSYIRTIKPNQNKSPKEYDIPAVLHQVKYLGLQENVRIRRAGFAYRQTFEKFVERFYLLSPKTSYAGDYTWTGDPRSGTMQILKDTSIPGEEYQMGVTKAFIKTPETLFALETMRDRYWHNMAIRIQRAWRNYLRYRAECATRIQRAWRKKRGGEAFLKVRDEGHRILAGRKERRRMSLLGSRRFMGDYLGVGNKGGPGEMIRNSVGINTNELILFSCRGELLVSKLGRSSRPSPRMIVMTNRAIYIIVQAMINGQLSITSERTVILSSIKFVGMSHLQDDWFSLGIGAAQEPDPLISCIFKTELVTHMRTAMPGGVDIRIGPTIEYSKKPGKLAVVKTVKDPSVQRGDLYKSSTVHVGPGEPASSISKPTPKGKPVAAKPITSGKLLTPGGPRGGAHAGRKVPQTRPVPQPAEATPRPVPPQPAAPQESRPVVRNPISNTHARNSSAGSATRVPPPPPPLAPPAQPQPTAEPTCKALYDFQGTSANELSLTKDEVIIIIRKEENGWWLTKKMDTLEQGWAPSAYLKEEPTRPPPPAVRAVPPPPPPANGMGRNGTGPAPPTSRPVGSKKPVPPAPPAKRPMVGRKPAPALGGTESTRVSLTGSTASGSSGAGSSTTSFAGGLAQALKDRQQAMRGNKDEGDDW</sequence>
<keyword evidence="10 17" id="KW-0518">Myosin</keyword>
<dbReference type="Gene3D" id="2.30.30.40">
    <property type="entry name" value="SH3 Domains"/>
    <property type="match status" value="1"/>
</dbReference>
<dbReference type="Pfam" id="PF06017">
    <property type="entry name" value="Myosin_TH1"/>
    <property type="match status" value="1"/>
</dbReference>
<dbReference type="Gene3D" id="3.40.850.10">
    <property type="entry name" value="Kinesin motor domain"/>
    <property type="match status" value="1"/>
</dbReference>
<evidence type="ECO:0000256" key="4">
    <source>
        <dbReference type="ARBA" id="ARBA00022443"/>
    </source>
</evidence>
<keyword evidence="6" id="KW-0677">Repeat</keyword>
<keyword evidence="7 17" id="KW-0547">Nucleotide-binding</keyword>
<evidence type="ECO:0000256" key="6">
    <source>
        <dbReference type="ARBA" id="ARBA00022737"/>
    </source>
</evidence>
<evidence type="ECO:0000256" key="16">
    <source>
        <dbReference type="PROSITE-ProRule" id="PRU00192"/>
    </source>
</evidence>
<dbReference type="Proteomes" id="UP001447188">
    <property type="component" value="Unassembled WGS sequence"/>
</dbReference>
<gene>
    <name evidence="22" type="primary">MYO1_2</name>
    <name evidence="22" type="ORF">Q9L58_004696</name>
</gene>
<feature type="domain" description="SH3" evidence="19">
    <location>
        <begin position="1073"/>
        <end position="1134"/>
    </location>
</feature>
<feature type="domain" description="TH1" evidence="21">
    <location>
        <begin position="777"/>
        <end position="972"/>
    </location>
</feature>
<dbReference type="SUPFAM" id="SSF50044">
    <property type="entry name" value="SH3-domain"/>
    <property type="match status" value="1"/>
</dbReference>
<dbReference type="Gene3D" id="1.20.58.530">
    <property type="match status" value="1"/>
</dbReference>
<feature type="compositionally biased region" description="Low complexity" evidence="18">
    <location>
        <begin position="1203"/>
        <end position="1227"/>
    </location>
</feature>
<evidence type="ECO:0000256" key="13">
    <source>
        <dbReference type="ARBA" id="ARBA00023212"/>
    </source>
</evidence>
<evidence type="ECO:0000256" key="10">
    <source>
        <dbReference type="ARBA" id="ARBA00023123"/>
    </source>
</evidence>
<dbReference type="InterPro" id="IPR001452">
    <property type="entry name" value="SH3_domain"/>
</dbReference>
<dbReference type="SUPFAM" id="SSF52540">
    <property type="entry name" value="P-loop containing nucleoside triphosphate hydrolases"/>
    <property type="match status" value="1"/>
</dbReference>
<dbReference type="Pfam" id="PF00063">
    <property type="entry name" value="Myosin_head"/>
    <property type="match status" value="1"/>
</dbReference>